<comment type="caution">
    <text evidence="3">The sequence shown here is derived from an EMBL/GenBank/DDBJ whole genome shotgun (WGS) entry which is preliminary data.</text>
</comment>
<dbReference type="AlphaFoldDB" id="A0A4S3K6L1"/>
<dbReference type="PANTHER" id="PTHR10788">
    <property type="entry name" value="TREHALOSE-6-PHOSPHATE SYNTHASE"/>
    <property type="match status" value="1"/>
</dbReference>
<dbReference type="CDD" id="cd03788">
    <property type="entry name" value="GT20_TPS"/>
    <property type="match status" value="1"/>
</dbReference>
<organism evidence="3 4">
    <name type="scientific">Panacagrimonas perspica</name>
    <dbReference type="NCBI Taxonomy" id="381431"/>
    <lineage>
        <taxon>Bacteria</taxon>
        <taxon>Pseudomonadati</taxon>
        <taxon>Pseudomonadota</taxon>
        <taxon>Gammaproteobacteria</taxon>
        <taxon>Nevskiales</taxon>
        <taxon>Nevskiaceae</taxon>
        <taxon>Panacagrimonas</taxon>
    </lineage>
</organism>
<keyword evidence="2" id="KW-0812">Transmembrane</keyword>
<name>A0A4S3K6L1_9GAMM</name>
<sequence length="752" mass="85037">MRGNFRFLVAWLAALTILVLAAWLVVTKTTRGWFEKDVALRAELALSGARRALVADLRRADMRSVQDLLTDLARDERILAAAMCGSTESPVAVTSGYPSSALSCDEMARRIRPSATSPAHSWRTWRDTVALAGGDVHVSAIPLIEGDQALGFVILVHDLSFAARREQSTQRFLFAVFAILAVLAAVITLFTVRMLWRGWSHTLHQLSLGHGDSRPEFQPLLKDLRDLLDRLAKEESAELNGGLWSPQRLKLTLQRHLHGERMIVVANREPYLHNRRPDGSIEVVHPASGLVSALEPVMRACSGVWFAHGAGSADRETADAQGRIRVPPGEESYWIRRVWLTPEQEHGYYYGFSNEGLWPLCHVAHNRPLFRAEDWRHYQDVNLKFADAVCQEVDSDDPVILVQDYHFALAPRLLRERLPRATILTFWHIPWPNAEQISICPWHKELLDGLLGSSIVGFHTRLHCNNFMEAADRFLEARLDREGLAISRNERSTLVRAYPISIEWPNRWVESAPASDACRASVFAELGLKEDAKLGMGVDRLDYTKGIEERLRAVERLFEREPALVGRFTFLQLASPSRTLIDRYQRLNDDVEQLAARINARFGADLWRPIVLKREHTEPADVFRYYRAADLCYVSSLHDGMNLVAKEYVAARDDEQGVLILSKFTGAAQELTEALQVNPYDIEESSAALSAALHMPRDEQRARMRVMRALVAEFNVYRWAGRMLIDASRLRQREQLAGLLSKTRLSAMGGRG</sequence>
<dbReference type="GO" id="GO:0003825">
    <property type="term" value="F:alpha,alpha-trehalose-phosphate synthase (UDP-forming) activity"/>
    <property type="evidence" value="ECO:0007669"/>
    <property type="project" value="TreeGrafter"/>
</dbReference>
<protein>
    <submittedName>
        <fullName evidence="3">Trehalose 6-phosphate synthase</fullName>
    </submittedName>
</protein>
<dbReference type="Proteomes" id="UP000295341">
    <property type="component" value="Unassembled WGS sequence"/>
</dbReference>
<keyword evidence="2" id="KW-0472">Membrane</keyword>
<evidence type="ECO:0000256" key="2">
    <source>
        <dbReference type="SAM" id="Phobius"/>
    </source>
</evidence>
<feature type="transmembrane region" description="Helical" evidence="2">
    <location>
        <begin position="6"/>
        <end position="26"/>
    </location>
</feature>
<comment type="similarity">
    <text evidence="1">Belongs to the glycosyltransferase 20 family.</text>
</comment>
<proteinExistence type="inferred from homology"/>
<dbReference type="EMBL" id="SOBT01000011">
    <property type="protein sequence ID" value="TDU25590.1"/>
    <property type="molecule type" value="Genomic_DNA"/>
</dbReference>
<dbReference type="GO" id="GO:0005992">
    <property type="term" value="P:trehalose biosynthetic process"/>
    <property type="evidence" value="ECO:0007669"/>
    <property type="project" value="InterPro"/>
</dbReference>
<gene>
    <name evidence="3" type="ORF">DFR24_4029</name>
</gene>
<feature type="transmembrane region" description="Helical" evidence="2">
    <location>
        <begin position="172"/>
        <end position="196"/>
    </location>
</feature>
<dbReference type="Pfam" id="PF00982">
    <property type="entry name" value="Glyco_transf_20"/>
    <property type="match status" value="1"/>
</dbReference>
<accession>A0A4S3K6L1</accession>
<keyword evidence="4" id="KW-1185">Reference proteome</keyword>
<dbReference type="Gene3D" id="3.40.50.2000">
    <property type="entry name" value="Glycogen Phosphorylase B"/>
    <property type="match status" value="2"/>
</dbReference>
<dbReference type="OrthoDB" id="9815690at2"/>
<evidence type="ECO:0000313" key="3">
    <source>
        <dbReference type="EMBL" id="TDU25590.1"/>
    </source>
</evidence>
<evidence type="ECO:0000256" key="1">
    <source>
        <dbReference type="ARBA" id="ARBA00008799"/>
    </source>
</evidence>
<dbReference type="InterPro" id="IPR001830">
    <property type="entry name" value="Glyco_trans_20"/>
</dbReference>
<dbReference type="RefSeq" id="WP_133883201.1">
    <property type="nucleotide sequence ID" value="NZ_MWIN01000008.1"/>
</dbReference>
<keyword evidence="2" id="KW-1133">Transmembrane helix</keyword>
<dbReference type="PANTHER" id="PTHR10788:SF106">
    <property type="entry name" value="BCDNA.GH08860"/>
    <property type="match status" value="1"/>
</dbReference>
<dbReference type="SUPFAM" id="SSF53756">
    <property type="entry name" value="UDP-Glycosyltransferase/glycogen phosphorylase"/>
    <property type="match status" value="1"/>
</dbReference>
<reference evidence="3 4" key="1">
    <citation type="submission" date="2019-03" db="EMBL/GenBank/DDBJ databases">
        <title>Genomic Encyclopedia of Type Strains, Phase IV (KMG-IV): sequencing the most valuable type-strain genomes for metagenomic binning, comparative biology and taxonomic classification.</title>
        <authorList>
            <person name="Goeker M."/>
        </authorList>
    </citation>
    <scope>NUCLEOTIDE SEQUENCE [LARGE SCALE GENOMIC DNA]</scope>
    <source>
        <strain evidence="3 4">DSM 26377</strain>
    </source>
</reference>
<evidence type="ECO:0000313" key="4">
    <source>
        <dbReference type="Proteomes" id="UP000295341"/>
    </source>
</evidence>